<accession>A0A2P5HYY8</accession>
<reference evidence="1" key="1">
    <citation type="submission" date="2017-09" db="EMBL/GenBank/DDBJ databases">
        <title>Polyketide synthases of a Diaporthe helianthi virulent isolate.</title>
        <authorList>
            <person name="Baroncelli R."/>
        </authorList>
    </citation>
    <scope>NUCLEOTIDE SEQUENCE [LARGE SCALE GENOMIC DNA]</scope>
    <source>
        <strain evidence="1">7/96</strain>
    </source>
</reference>
<dbReference type="STRING" id="158607.A0A2P5HYY8"/>
<dbReference type="OrthoDB" id="5336565at2759"/>
<sequence length="160" mass="17979">MHQLQNFGQEQPIYDGKSYAFSSTYHDGTLKLYAHHLTAPTTCGGQPEYHMTQLDTWGMTGNIQSFIRGVTAFRNLRDLAKQHRDTFIQQGNFRYQQGAAAAEEGATTMTQVRRADAVSQDATVDCHLQARLDLRPVFLVEINGMLGLDDNLIATLVWDD</sequence>
<organism evidence="1 2">
    <name type="scientific">Diaporthe helianthi</name>
    <dbReference type="NCBI Taxonomy" id="158607"/>
    <lineage>
        <taxon>Eukaryota</taxon>
        <taxon>Fungi</taxon>
        <taxon>Dikarya</taxon>
        <taxon>Ascomycota</taxon>
        <taxon>Pezizomycotina</taxon>
        <taxon>Sordariomycetes</taxon>
        <taxon>Sordariomycetidae</taxon>
        <taxon>Diaporthales</taxon>
        <taxon>Diaporthaceae</taxon>
        <taxon>Diaporthe</taxon>
    </lineage>
</organism>
<dbReference type="AlphaFoldDB" id="A0A2P5HYY8"/>
<keyword evidence="2" id="KW-1185">Reference proteome</keyword>
<evidence type="ECO:0000313" key="2">
    <source>
        <dbReference type="Proteomes" id="UP000094444"/>
    </source>
</evidence>
<protein>
    <submittedName>
        <fullName evidence="1">Uncharacterized protein</fullName>
    </submittedName>
</protein>
<proteinExistence type="predicted"/>
<dbReference type="InParanoid" id="A0A2P5HYY8"/>
<evidence type="ECO:0000313" key="1">
    <source>
        <dbReference type="EMBL" id="POS75471.1"/>
    </source>
</evidence>
<gene>
    <name evidence="1" type="ORF">DHEL01_v206134</name>
</gene>
<dbReference type="EMBL" id="MAVT02000483">
    <property type="protein sequence ID" value="POS75471.1"/>
    <property type="molecule type" value="Genomic_DNA"/>
</dbReference>
<dbReference type="Proteomes" id="UP000094444">
    <property type="component" value="Unassembled WGS sequence"/>
</dbReference>
<comment type="caution">
    <text evidence="1">The sequence shown here is derived from an EMBL/GenBank/DDBJ whole genome shotgun (WGS) entry which is preliminary data.</text>
</comment>
<name>A0A2P5HYY8_DIAHE</name>